<keyword evidence="2" id="KW-1185">Reference proteome</keyword>
<evidence type="ECO:0000313" key="2">
    <source>
        <dbReference type="Proteomes" id="UP001497680"/>
    </source>
</evidence>
<dbReference type="EMBL" id="MU394296">
    <property type="protein sequence ID" value="KAI6089262.1"/>
    <property type="molecule type" value="Genomic_DNA"/>
</dbReference>
<evidence type="ECO:0000313" key="1">
    <source>
        <dbReference type="EMBL" id="KAI6089262.1"/>
    </source>
</evidence>
<proteinExistence type="predicted"/>
<gene>
    <name evidence="1" type="ORF">F4821DRAFT_231487</name>
</gene>
<name>A0ACC0D9P4_9PEZI</name>
<reference evidence="1 2" key="1">
    <citation type="journal article" date="2022" name="New Phytol.">
        <title>Ecological generalism drives hyperdiversity of secondary metabolite gene clusters in xylarialean endophytes.</title>
        <authorList>
            <person name="Franco M.E.E."/>
            <person name="Wisecaver J.H."/>
            <person name="Arnold A.E."/>
            <person name="Ju Y.M."/>
            <person name="Slot J.C."/>
            <person name="Ahrendt S."/>
            <person name="Moore L.P."/>
            <person name="Eastman K.E."/>
            <person name="Scott K."/>
            <person name="Konkel Z."/>
            <person name="Mondo S.J."/>
            <person name="Kuo A."/>
            <person name="Hayes R.D."/>
            <person name="Haridas S."/>
            <person name="Andreopoulos B."/>
            <person name="Riley R."/>
            <person name="LaButti K."/>
            <person name="Pangilinan J."/>
            <person name="Lipzen A."/>
            <person name="Amirebrahimi M."/>
            <person name="Yan J."/>
            <person name="Adam C."/>
            <person name="Keymanesh K."/>
            <person name="Ng V."/>
            <person name="Louie K."/>
            <person name="Northen T."/>
            <person name="Drula E."/>
            <person name="Henrissat B."/>
            <person name="Hsieh H.M."/>
            <person name="Youens-Clark K."/>
            <person name="Lutzoni F."/>
            <person name="Miadlikowska J."/>
            <person name="Eastwood D.C."/>
            <person name="Hamelin R.C."/>
            <person name="Grigoriev I.V."/>
            <person name="U'Ren J.M."/>
        </authorList>
    </citation>
    <scope>NUCLEOTIDE SEQUENCE [LARGE SCALE GENOMIC DNA]</scope>
    <source>
        <strain evidence="1 2">ER1909</strain>
    </source>
</reference>
<dbReference type="Proteomes" id="UP001497680">
    <property type="component" value="Unassembled WGS sequence"/>
</dbReference>
<accession>A0ACC0D9P4</accession>
<comment type="caution">
    <text evidence="1">The sequence shown here is derived from an EMBL/GenBank/DDBJ whole genome shotgun (WGS) entry which is preliminary data.</text>
</comment>
<sequence length="760" mass="86348">MSLCSTCSSLDLAGGLQQAQDAPSTGQHTRYMKEVKMEGWYSRARDVFTSASACQLCRMVVRGWRDWRPQVIDLAISYADFNPNNPPKDLYSNIEEIYGEQKVAVGIAKIHRFHEEGQKWSYILRISCHFGSRGSWEVHGELVADFRITCPAEKYDVDIGITVGRDPMSAPAINITKTWLDTCLAKHQTCLSPTPTGGLPSRYLDVNDAIRNDHIFLRDSGVEPDYRYVALSHCWGPVAEQLCTTSATLQNHKEGIPIQILPQTFKDAVQVVRELGLRYLWIDSLCIIQDDIEDWREESEKMTEVYRNAHLVLAAARSVSDSEGFLSPRTMPERVELESKDGTCFNIEAMPFVLVPVYGAHPIDKEPLSRRAWCLQECYLARRVLFHGSQQMYWECGEIHAAENGDFGSVVGDQLWRVRRSAAAETSVFTGTSKDDYMNYSDWYRMIKNYTGRDITKDSDRLPALFGLAKALEAQTGDKYLNGIWLKGLLEGLMWCSVSADNLLSRPKKSSAPSWAWASVKGQIQFPIYPWYIRKAAWKGSKANFEPLAEYVHQAIQTCDDILPNQSELHICAPIVPIQRFKQRRQTPPDSGSRFGLAPERSLVADQTFYFQCHHPDIKTRNVGIDGAFDIKEEEQIINTDRLYIVFLTRLPLVFESDFLEHRFGLIVEKHETAEKFKRVGFVDGCLISEGLSDLIGEWLSKLWDQYVPQKWNSDNPAVCAFKRDHTEGDMSSNGDGSAPDLNQLAPDPLQLHRRQIFLT</sequence>
<organism evidence="1 2">
    <name type="scientific">Hypoxylon rubiginosum</name>
    <dbReference type="NCBI Taxonomy" id="110542"/>
    <lineage>
        <taxon>Eukaryota</taxon>
        <taxon>Fungi</taxon>
        <taxon>Dikarya</taxon>
        <taxon>Ascomycota</taxon>
        <taxon>Pezizomycotina</taxon>
        <taxon>Sordariomycetes</taxon>
        <taxon>Xylariomycetidae</taxon>
        <taxon>Xylariales</taxon>
        <taxon>Hypoxylaceae</taxon>
        <taxon>Hypoxylon</taxon>
    </lineage>
</organism>
<protein>
    <submittedName>
        <fullName evidence="1">Heterokaryon incompatibility protein-domain-containing protein</fullName>
    </submittedName>
</protein>